<dbReference type="KEGG" id="acog:HWD57_09295"/>
<sequence length="107" mass="10249">MKNSHSKIVASVALVLPILAGAAPAVGGDITITNNIAGKVTVIGGSASGGVGPLKGELNMTAAAYVNSAVVNGGSVTGKITVSNNRAKDVLAIGGVAAVNSVVVNAK</sequence>
<keyword evidence="1" id="KW-0732">Signal</keyword>
<dbReference type="Proteomes" id="UP000509684">
    <property type="component" value="Chromosome"/>
</dbReference>
<accession>A0A7D5NBX0</accession>
<proteinExistence type="predicted"/>
<evidence type="ECO:0000313" key="2">
    <source>
        <dbReference type="EMBL" id="QLH49953.1"/>
    </source>
</evidence>
<gene>
    <name evidence="2" type="ORF">HWD57_09295</name>
</gene>
<organism evidence="2 3">
    <name type="scientific">Candidatus Accumulibacter cognatus</name>
    <dbReference type="NCBI Taxonomy" id="2954383"/>
    <lineage>
        <taxon>Bacteria</taxon>
        <taxon>Pseudomonadati</taxon>
        <taxon>Pseudomonadota</taxon>
        <taxon>Betaproteobacteria</taxon>
        <taxon>Candidatus Accumulibacter</taxon>
    </lineage>
</organism>
<feature type="signal peptide" evidence="1">
    <location>
        <begin position="1"/>
        <end position="22"/>
    </location>
</feature>
<name>A0A7D5NBX0_9PROT</name>
<evidence type="ECO:0000313" key="3">
    <source>
        <dbReference type="Proteomes" id="UP000509684"/>
    </source>
</evidence>
<dbReference type="AlphaFoldDB" id="A0A7D5NBX0"/>
<dbReference type="EMBL" id="CP058708">
    <property type="protein sequence ID" value="QLH49953.1"/>
    <property type="molecule type" value="Genomic_DNA"/>
</dbReference>
<protein>
    <submittedName>
        <fullName evidence="2">Uncharacterized protein</fullName>
    </submittedName>
</protein>
<feature type="chain" id="PRO_5028257728" evidence="1">
    <location>
        <begin position="23"/>
        <end position="107"/>
    </location>
</feature>
<evidence type="ECO:0000256" key="1">
    <source>
        <dbReference type="SAM" id="SignalP"/>
    </source>
</evidence>
<reference evidence="2 3" key="1">
    <citation type="journal article" date="2019" name="Microbiome">
        <title>Annotated bacterial chromosomes from frame-shift-corrected long-read metagenomic data.</title>
        <authorList>
            <person name="Arumugam K."/>
            <person name="Bagci C."/>
            <person name="Bessarab I."/>
            <person name="Beier S."/>
            <person name="Buchfink B."/>
            <person name="Gorska A."/>
            <person name="Qiu G."/>
            <person name="Huson D.H."/>
            <person name="Williams R.B.H."/>
        </authorList>
    </citation>
    <scope>NUCLEOTIDE SEQUENCE [LARGE SCALE GENOMIC DNA]</scope>
    <source>
        <strain evidence="2">SSA1</strain>
    </source>
</reference>